<protein>
    <submittedName>
        <fullName evidence="5">Sugar transferase</fullName>
    </submittedName>
</protein>
<dbReference type="GO" id="GO:0016780">
    <property type="term" value="F:phosphotransferase activity, for other substituted phosphate groups"/>
    <property type="evidence" value="ECO:0007669"/>
    <property type="project" value="TreeGrafter"/>
</dbReference>
<sequence length="232" mass="25583">MNALDLSIHRSVVSSAAHGFARRAIDLVIAAAAAIVFAPLMLVIALALLLEGGRPIFFTQTRVGAGGRPFRMYKFRKFAVRCDPGGLALTMAGDSRMTRIGRFLALTKFDELPQLWNVFRGEMAIVGPRPESLVFADCFRGGFEAVLQYKPGLLGPAQVLFRHEAKFYPRSADPILFYREVLFPAKARIDLSYYPQRTIAADIIWMMRGFLAVLGLVSRPPVGLVSPPPIGM</sequence>
<comment type="similarity">
    <text evidence="1">Belongs to the bacterial sugar transferase family.</text>
</comment>
<proteinExistence type="inferred from homology"/>
<dbReference type="OrthoDB" id="9808602at2"/>
<evidence type="ECO:0000256" key="3">
    <source>
        <dbReference type="SAM" id="Phobius"/>
    </source>
</evidence>
<dbReference type="PANTHER" id="PTHR30576:SF0">
    <property type="entry name" value="UNDECAPRENYL-PHOSPHATE N-ACETYLGALACTOSAMINYL 1-PHOSPHATE TRANSFERASE-RELATED"/>
    <property type="match status" value="1"/>
</dbReference>
<dbReference type="EMBL" id="NPKH01000030">
    <property type="protein sequence ID" value="PAP93002.1"/>
    <property type="molecule type" value="Genomic_DNA"/>
</dbReference>
<feature type="domain" description="Bacterial sugar transferase" evidence="4">
    <location>
        <begin position="22"/>
        <end position="214"/>
    </location>
</feature>
<dbReference type="PANTHER" id="PTHR30576">
    <property type="entry name" value="COLANIC BIOSYNTHESIS UDP-GLUCOSE LIPID CARRIER TRANSFERASE"/>
    <property type="match status" value="1"/>
</dbReference>
<keyword evidence="2" id="KW-0270">Exopolysaccharide synthesis</keyword>
<dbReference type="RefSeq" id="WP_095520774.1">
    <property type="nucleotide sequence ID" value="NZ_NPKH01000030.1"/>
</dbReference>
<evidence type="ECO:0000313" key="5">
    <source>
        <dbReference type="EMBL" id="PAP93002.1"/>
    </source>
</evidence>
<keyword evidence="3" id="KW-0472">Membrane</keyword>
<dbReference type="GO" id="GO:0000271">
    <property type="term" value="P:polysaccharide biosynthetic process"/>
    <property type="evidence" value="ECO:0007669"/>
    <property type="project" value="UniProtKB-KW"/>
</dbReference>
<feature type="transmembrane region" description="Helical" evidence="3">
    <location>
        <begin position="27"/>
        <end position="50"/>
    </location>
</feature>
<dbReference type="InterPro" id="IPR003362">
    <property type="entry name" value="Bact_transf"/>
</dbReference>
<gene>
    <name evidence="5" type="ORF">CIT31_24810</name>
</gene>
<name>A0A271KB42_9HYPH</name>
<reference evidence="5 6" key="1">
    <citation type="submission" date="2017-08" db="EMBL/GenBank/DDBJ databases">
        <title>Mesorhizobium wenxinae sp. nov., a novel rhizobial species isolated from root nodules of chickpea (Cicer arietinum L.).</title>
        <authorList>
            <person name="Zhang J."/>
        </authorList>
    </citation>
    <scope>NUCLEOTIDE SEQUENCE [LARGE SCALE GENOMIC DNA]</scope>
    <source>
        <strain evidence="6">WYCCWR 10019</strain>
    </source>
</reference>
<dbReference type="Proteomes" id="UP000215931">
    <property type="component" value="Unassembled WGS sequence"/>
</dbReference>
<dbReference type="Pfam" id="PF02397">
    <property type="entry name" value="Bac_transf"/>
    <property type="match status" value="1"/>
</dbReference>
<comment type="caution">
    <text evidence="5">The sequence shown here is derived from an EMBL/GenBank/DDBJ whole genome shotgun (WGS) entry which is preliminary data.</text>
</comment>
<evidence type="ECO:0000313" key="6">
    <source>
        <dbReference type="Proteomes" id="UP000215931"/>
    </source>
</evidence>
<keyword evidence="3" id="KW-0812">Transmembrane</keyword>
<keyword evidence="5" id="KW-0808">Transferase</keyword>
<evidence type="ECO:0000259" key="4">
    <source>
        <dbReference type="Pfam" id="PF02397"/>
    </source>
</evidence>
<keyword evidence="3" id="KW-1133">Transmembrane helix</keyword>
<keyword evidence="6" id="KW-1185">Reference proteome</keyword>
<organism evidence="5 6">
    <name type="scientific">Mesorhizobium wenxiniae</name>
    <dbReference type="NCBI Taxonomy" id="2014805"/>
    <lineage>
        <taxon>Bacteria</taxon>
        <taxon>Pseudomonadati</taxon>
        <taxon>Pseudomonadota</taxon>
        <taxon>Alphaproteobacteria</taxon>
        <taxon>Hyphomicrobiales</taxon>
        <taxon>Phyllobacteriaceae</taxon>
        <taxon>Mesorhizobium</taxon>
    </lineage>
</organism>
<dbReference type="AlphaFoldDB" id="A0A271KB42"/>
<evidence type="ECO:0000256" key="2">
    <source>
        <dbReference type="ARBA" id="ARBA00023169"/>
    </source>
</evidence>
<accession>A0A271KB42</accession>
<evidence type="ECO:0000256" key="1">
    <source>
        <dbReference type="ARBA" id="ARBA00006464"/>
    </source>
</evidence>